<reference evidence="3" key="1">
    <citation type="submission" date="2017-02" db="UniProtKB">
        <authorList>
            <consortium name="WormBaseParasite"/>
        </authorList>
    </citation>
    <scope>IDENTIFICATION</scope>
</reference>
<feature type="transmembrane region" description="Helical" evidence="1">
    <location>
        <begin position="206"/>
        <end position="227"/>
    </location>
</feature>
<keyword evidence="1" id="KW-0472">Membrane</keyword>
<dbReference type="SUPFAM" id="SSF81321">
    <property type="entry name" value="Family A G protein-coupled receptor-like"/>
    <property type="match status" value="1"/>
</dbReference>
<protein>
    <submittedName>
        <fullName evidence="3">Serpentine Receptor, class T</fullName>
    </submittedName>
</protein>
<evidence type="ECO:0000256" key="1">
    <source>
        <dbReference type="SAM" id="Phobius"/>
    </source>
</evidence>
<feature type="transmembrane region" description="Helical" evidence="1">
    <location>
        <begin position="247"/>
        <end position="267"/>
    </location>
</feature>
<dbReference type="Pfam" id="PF10321">
    <property type="entry name" value="7TM_GPCR_Srt"/>
    <property type="match status" value="2"/>
</dbReference>
<feature type="transmembrane region" description="Helical" evidence="1">
    <location>
        <begin position="70"/>
        <end position="95"/>
    </location>
</feature>
<name>A0A0N5B596_STREA</name>
<sequence length="370" mass="43045">MLNPLFFPENYNYYICNKDELNYSVKLSIQKPDIMAYVFLIAGIIFIVIYIPCILVMLKNEFFNNSCYKIMVFLSLIDVSAVMVNSIATGIFGILRIPYCFSPKLHLAIGSFGVSIWCATCATTTILTFNRFLDTTYKSLYFKLFDGKKTFIWLILPIIYFLYFFFFTSPLAFSQIYMSWFFNPYQDYLELEKFKRSTNFNNIPHTINNFLIIIFMILGYGAMFFKLSRKSNKISTSSNTSHVLVKVQIQVSIICFFVFAAALLYVYMQFFPVIVKVQIQVSIICFFVFAAALLYVYMQFFPVPPILAIISQILWSFAQGCGGVIYITLNSTIRQAIRRDLLNKKKLLTITHYLSKKERNVTERRVTTKI</sequence>
<dbReference type="AlphaFoldDB" id="A0A0N5B596"/>
<dbReference type="PANTHER" id="PTHR23021">
    <property type="entry name" value="SERPENTINE RECEPTOR, CLASS T"/>
    <property type="match status" value="1"/>
</dbReference>
<feature type="transmembrane region" description="Helical" evidence="1">
    <location>
        <begin position="150"/>
        <end position="173"/>
    </location>
</feature>
<keyword evidence="2" id="KW-1185">Reference proteome</keyword>
<dbReference type="WBParaSite" id="SPAL_0000124175.1">
    <property type="protein sequence ID" value="SPAL_0000124175.1"/>
    <property type="gene ID" value="SPAL_0000124175"/>
</dbReference>
<proteinExistence type="predicted"/>
<feature type="transmembrane region" description="Helical" evidence="1">
    <location>
        <begin position="107"/>
        <end position="130"/>
    </location>
</feature>
<accession>A0A0N5B596</accession>
<feature type="transmembrane region" description="Helical" evidence="1">
    <location>
        <begin position="34"/>
        <end position="58"/>
    </location>
</feature>
<dbReference type="PANTHER" id="PTHR23021:SF11">
    <property type="entry name" value="SERPENTINE RECEPTOR, CLASS T"/>
    <property type="match status" value="1"/>
</dbReference>
<keyword evidence="1" id="KW-1133">Transmembrane helix</keyword>
<organism evidence="2 3">
    <name type="scientific">Strongyloides papillosus</name>
    <name type="common">Intestinal threadworm</name>
    <dbReference type="NCBI Taxonomy" id="174720"/>
    <lineage>
        <taxon>Eukaryota</taxon>
        <taxon>Metazoa</taxon>
        <taxon>Ecdysozoa</taxon>
        <taxon>Nematoda</taxon>
        <taxon>Chromadorea</taxon>
        <taxon>Rhabditida</taxon>
        <taxon>Tylenchina</taxon>
        <taxon>Panagrolaimomorpha</taxon>
        <taxon>Strongyloidoidea</taxon>
        <taxon>Strongyloididae</taxon>
        <taxon>Strongyloides</taxon>
    </lineage>
</organism>
<feature type="transmembrane region" description="Helical" evidence="1">
    <location>
        <begin position="306"/>
        <end position="329"/>
    </location>
</feature>
<evidence type="ECO:0000313" key="3">
    <source>
        <dbReference type="WBParaSite" id="SPAL_0000124175.1"/>
    </source>
</evidence>
<keyword evidence="1" id="KW-0812">Transmembrane</keyword>
<evidence type="ECO:0000313" key="2">
    <source>
        <dbReference type="Proteomes" id="UP000046392"/>
    </source>
</evidence>
<feature type="transmembrane region" description="Helical" evidence="1">
    <location>
        <begin position="279"/>
        <end position="300"/>
    </location>
</feature>
<dbReference type="STRING" id="174720.A0A0N5B596"/>
<dbReference type="Gene3D" id="1.20.1070.10">
    <property type="entry name" value="Rhodopsin 7-helix transmembrane proteins"/>
    <property type="match status" value="1"/>
</dbReference>
<dbReference type="InterPro" id="IPR019425">
    <property type="entry name" value="7TM_GPCR_serpentine_rcpt_Srt"/>
</dbReference>
<dbReference type="Proteomes" id="UP000046392">
    <property type="component" value="Unplaced"/>
</dbReference>